<protein>
    <submittedName>
        <fullName evidence="2">Uncharacterized protein</fullName>
    </submittedName>
</protein>
<reference evidence="3" key="1">
    <citation type="journal article" date="2019" name="Int. J. Syst. Evol. Microbiol.">
        <title>The Global Catalogue of Microorganisms (GCM) 10K type strain sequencing project: providing services to taxonomists for standard genome sequencing and annotation.</title>
        <authorList>
            <consortium name="The Broad Institute Genomics Platform"/>
            <consortium name="The Broad Institute Genome Sequencing Center for Infectious Disease"/>
            <person name="Wu L."/>
            <person name="Ma J."/>
        </authorList>
    </citation>
    <scope>NUCLEOTIDE SEQUENCE [LARGE SCALE GENOMIC DNA]</scope>
    <source>
        <strain evidence="3">CGMCC 4.7357</strain>
    </source>
</reference>
<gene>
    <name evidence="2" type="ORF">ACFPA8_11615</name>
</gene>
<accession>A0ABV9A7N7</accession>
<name>A0ABV9A7N7_9ACTN</name>
<evidence type="ECO:0000313" key="2">
    <source>
        <dbReference type="EMBL" id="MFC4494780.1"/>
    </source>
</evidence>
<dbReference type="EMBL" id="JBHSFH010000006">
    <property type="protein sequence ID" value="MFC4494780.1"/>
    <property type="molecule type" value="Genomic_DNA"/>
</dbReference>
<dbReference type="RefSeq" id="WP_386446470.1">
    <property type="nucleotide sequence ID" value="NZ_JBHSFH010000006.1"/>
</dbReference>
<dbReference type="Gene3D" id="2.115.10.20">
    <property type="entry name" value="Glycosyl hydrolase domain, family 43"/>
    <property type="match status" value="1"/>
</dbReference>
<dbReference type="SUPFAM" id="SSF75005">
    <property type="entry name" value="Arabinanase/levansucrase/invertase"/>
    <property type="match status" value="1"/>
</dbReference>
<proteinExistence type="predicted"/>
<evidence type="ECO:0000313" key="3">
    <source>
        <dbReference type="Proteomes" id="UP001595997"/>
    </source>
</evidence>
<dbReference type="Proteomes" id="UP001595997">
    <property type="component" value="Unassembled WGS sequence"/>
</dbReference>
<comment type="caution">
    <text evidence="2">The sequence shown here is derived from an EMBL/GenBank/DDBJ whole genome shotgun (WGS) entry which is preliminary data.</text>
</comment>
<evidence type="ECO:0000256" key="1">
    <source>
        <dbReference type="SAM" id="MobiDB-lite"/>
    </source>
</evidence>
<sequence length="316" mass="34136">MDTFTAPAGQSGLSDAAGRPGSSRPAAPGGLPLPGTAPATVAVPAPGRGPQRWAGAPSALYDTDGSLLLAYRVRDEEDYNVVARSGDGRTFTTLAVLESSRLGAMMVERPALVRTPAGTLRLYVSCATPGTKHWWIGVLEAGTAEDLPGAPLRPVFRGDRDTAVKDPVIRWRDGRWEAWLCCHPLDRPGEEDRMFTAYATSGDGLHWQWRGPVLQGRSGAWDARGARLTSVLPDGRAAYDGRASAEENWFERTGLAAREVTDGAVKFSATGQEPVADVRYLDVLPLPGRRGHRIFYEARLPDESHELRTELILPDG</sequence>
<dbReference type="InterPro" id="IPR023296">
    <property type="entry name" value="Glyco_hydro_beta-prop_sf"/>
</dbReference>
<organism evidence="2 3">
    <name type="scientific">Streptomyces ovatisporus</name>
    <dbReference type="NCBI Taxonomy" id="1128682"/>
    <lineage>
        <taxon>Bacteria</taxon>
        <taxon>Bacillati</taxon>
        <taxon>Actinomycetota</taxon>
        <taxon>Actinomycetes</taxon>
        <taxon>Kitasatosporales</taxon>
        <taxon>Streptomycetaceae</taxon>
        <taxon>Streptomyces</taxon>
    </lineage>
</organism>
<feature type="region of interest" description="Disordered" evidence="1">
    <location>
        <begin position="1"/>
        <end position="39"/>
    </location>
</feature>
<keyword evidence="3" id="KW-1185">Reference proteome</keyword>
<feature type="compositionally biased region" description="Low complexity" evidence="1">
    <location>
        <begin position="25"/>
        <end position="39"/>
    </location>
</feature>